<dbReference type="Proteomes" id="UP000184268">
    <property type="component" value="Unassembled WGS sequence"/>
</dbReference>
<evidence type="ECO:0000313" key="8">
    <source>
        <dbReference type="EMBL" id="SHI03558.1"/>
    </source>
</evidence>
<protein>
    <submittedName>
        <fullName evidence="8">Alkyl sulfatase BDS1, metallo-beta-lactamase superfamily</fullName>
    </submittedName>
</protein>
<evidence type="ECO:0000256" key="1">
    <source>
        <dbReference type="ARBA" id="ARBA00022723"/>
    </source>
</evidence>
<feature type="region of interest" description="Disordered" evidence="5">
    <location>
        <begin position="666"/>
        <end position="690"/>
    </location>
</feature>
<dbReference type="FunFam" id="3.60.15.30:FF:000001">
    <property type="entry name" value="Alkyl/aryl-sulfatase BDS1"/>
    <property type="match status" value="1"/>
</dbReference>
<dbReference type="SMART" id="SM00849">
    <property type="entry name" value="Lactamase_B"/>
    <property type="match status" value="1"/>
</dbReference>
<dbReference type="PANTHER" id="PTHR43223:SF1">
    <property type="entry name" value="ALKYL_ARYL-SULFATASE BDS1"/>
    <property type="match status" value="1"/>
</dbReference>
<dbReference type="STRING" id="299255.SAMN02745129_3717"/>
<dbReference type="Pfam" id="PF14864">
    <property type="entry name" value="Alkyl_sulf_C"/>
    <property type="match status" value="1"/>
</dbReference>
<dbReference type="CDD" id="cd07710">
    <property type="entry name" value="arylsulfatase_Sdsa1-like_MBL-fold"/>
    <property type="match status" value="1"/>
</dbReference>
<dbReference type="RefSeq" id="WP_200804693.1">
    <property type="nucleotide sequence ID" value="NZ_FQXG01000006.1"/>
</dbReference>
<organism evidence="8 9">
    <name type="scientific">Ferrimonas marina</name>
    <dbReference type="NCBI Taxonomy" id="299255"/>
    <lineage>
        <taxon>Bacteria</taxon>
        <taxon>Pseudomonadati</taxon>
        <taxon>Pseudomonadota</taxon>
        <taxon>Gammaproteobacteria</taxon>
        <taxon>Alteromonadales</taxon>
        <taxon>Ferrimonadaceae</taxon>
        <taxon>Ferrimonas</taxon>
    </lineage>
</organism>
<evidence type="ECO:0000256" key="5">
    <source>
        <dbReference type="SAM" id="MobiDB-lite"/>
    </source>
</evidence>
<dbReference type="GO" id="GO:0046872">
    <property type="term" value="F:metal ion binding"/>
    <property type="evidence" value="ECO:0007669"/>
    <property type="project" value="UniProtKB-KW"/>
</dbReference>
<feature type="signal peptide" evidence="6">
    <location>
        <begin position="1"/>
        <end position="20"/>
    </location>
</feature>
<dbReference type="GO" id="GO:0018909">
    <property type="term" value="P:dodecyl sulfate metabolic process"/>
    <property type="evidence" value="ECO:0007669"/>
    <property type="project" value="InterPro"/>
</dbReference>
<dbReference type="InterPro" id="IPR038536">
    <property type="entry name" value="Alkyl/aryl-sulf_dimr_sf"/>
</dbReference>
<proteinExistence type="inferred from homology"/>
<evidence type="ECO:0000259" key="7">
    <source>
        <dbReference type="SMART" id="SM00849"/>
    </source>
</evidence>
<keyword evidence="3" id="KW-0862">Zinc</keyword>
<dbReference type="PANTHER" id="PTHR43223">
    <property type="entry name" value="ALKYL/ARYL-SULFATASE"/>
    <property type="match status" value="1"/>
</dbReference>
<dbReference type="InterPro" id="IPR029229">
    <property type="entry name" value="Alkyl_sulf_C"/>
</dbReference>
<dbReference type="Gene3D" id="3.30.1050.10">
    <property type="entry name" value="SCP2 sterol-binding domain"/>
    <property type="match status" value="1"/>
</dbReference>
<dbReference type="InterPro" id="IPR052195">
    <property type="entry name" value="Bact_Alkyl/Aryl-Sulfatase"/>
</dbReference>
<name>A0A1M5XVK5_9GAMM</name>
<dbReference type="SUPFAM" id="SSF56281">
    <property type="entry name" value="Metallo-hydrolase/oxidoreductase"/>
    <property type="match status" value="1"/>
</dbReference>
<evidence type="ECO:0000256" key="2">
    <source>
        <dbReference type="ARBA" id="ARBA00022801"/>
    </source>
</evidence>
<keyword evidence="9" id="KW-1185">Reference proteome</keyword>
<evidence type="ECO:0000256" key="3">
    <source>
        <dbReference type="ARBA" id="ARBA00022833"/>
    </source>
</evidence>
<dbReference type="EMBL" id="FQXG01000006">
    <property type="protein sequence ID" value="SHI03558.1"/>
    <property type="molecule type" value="Genomic_DNA"/>
</dbReference>
<dbReference type="AlphaFoldDB" id="A0A1M5XVK5"/>
<dbReference type="Pfam" id="PF14863">
    <property type="entry name" value="Alkyl_sulf_dimr"/>
    <property type="match status" value="1"/>
</dbReference>
<evidence type="ECO:0000256" key="4">
    <source>
        <dbReference type="ARBA" id="ARBA00033751"/>
    </source>
</evidence>
<dbReference type="InterPro" id="IPR036527">
    <property type="entry name" value="SCP2_sterol-bd_dom_sf"/>
</dbReference>
<comment type="similarity">
    <text evidence="4">Belongs to the metallo-beta-lactamase superfamily. Type III sulfatase family.</text>
</comment>
<dbReference type="InterPro" id="IPR036866">
    <property type="entry name" value="RibonucZ/Hydroxyglut_hydro"/>
</dbReference>
<dbReference type="InterPro" id="IPR029228">
    <property type="entry name" value="Alkyl_sulf_dimr"/>
</dbReference>
<feature type="chain" id="PRO_5012319219" evidence="6">
    <location>
        <begin position="21"/>
        <end position="690"/>
    </location>
</feature>
<dbReference type="Gene3D" id="3.60.15.30">
    <property type="entry name" value="Metallo-beta-lactamase domain"/>
    <property type="match status" value="1"/>
</dbReference>
<keyword evidence="6" id="KW-0732">Signal</keyword>
<dbReference type="GO" id="GO:0046983">
    <property type="term" value="F:protein dimerization activity"/>
    <property type="evidence" value="ECO:0007669"/>
    <property type="project" value="InterPro"/>
</dbReference>
<feature type="domain" description="Metallo-beta-lactamase" evidence="7">
    <location>
        <begin position="140"/>
        <end position="362"/>
    </location>
</feature>
<dbReference type="Gene3D" id="1.25.40.880">
    <property type="entry name" value="Alkyl sulfatase, dimerisation domain"/>
    <property type="match status" value="1"/>
</dbReference>
<accession>A0A1M5XVK5</accession>
<reference evidence="9" key="1">
    <citation type="submission" date="2016-11" db="EMBL/GenBank/DDBJ databases">
        <authorList>
            <person name="Varghese N."/>
            <person name="Submissions S."/>
        </authorList>
    </citation>
    <scope>NUCLEOTIDE SEQUENCE [LARGE SCALE GENOMIC DNA]</scope>
    <source>
        <strain evidence="9">DSM 16917</strain>
    </source>
</reference>
<dbReference type="GO" id="GO:0030288">
    <property type="term" value="C:outer membrane-bounded periplasmic space"/>
    <property type="evidence" value="ECO:0007669"/>
    <property type="project" value="TreeGrafter"/>
</dbReference>
<evidence type="ECO:0000313" key="9">
    <source>
        <dbReference type="Proteomes" id="UP000184268"/>
    </source>
</evidence>
<keyword evidence="2" id="KW-0378">Hydrolase</keyword>
<dbReference type="InterPro" id="IPR044097">
    <property type="entry name" value="Bds1/SdsA1_MBL-fold"/>
</dbReference>
<sequence length="690" mass="75970">MKLGWAMVGWLLGMGATALASEAPAVGQPNAESQHFDSKGKLPSEHTRTLLQQQIAELPFDDELDFSESQRGFIAAPPFQQIIAEAGHVAWDMGQYQWLLSAPNFDSIHPSLRRQAVLNLAYGLYEVVPDRIYQVRGFDLANITFVRGDTGWIIFDPLTCRETASAALAFVNQQLGARPVVAVIYSHSHADHFGGVRGVVEEAKVSAGEVPILAPQGFMAHAVAENIYAGNAMNRRLVYQYGLNLPRSPYGQVDQGIGKTVAQGQIGLLAPTREIRDEMETLTLDGVEMVFHNTPGTEAPAEMNTYFPQWKALWAAENISATVHNIYTLRGALVRDALEWSKQINQALYHFGQEAEVMFSAHNWPRWGNARIQSVMRAQRDSYANLHNGVLHLANQGVTVNEIHNLYRPPLNLRQQWAAHSYHGSEAINARAVINRYLGFWDGNPSTLMPPLPRESATLLVEMMGGADRIIPRAQQLVEQGQYRLAITLLNELVYAESGNQVAKDLLADAFEQFGYQQESTGVRNSFLAAARELRYGIQAMPSVSSLGPDMVGAISTSRWLDYLAIRLDSSKVEGVEFTINLVTPDNGERFVLELSNDTLSHIAGFQAERADLTLTLTRQALEQVMTGQSSLDALISAGEAKLEGAVEPLSRLMTLMVSFTPDFEMMPGTSPGPTGEAVSQPLQPLAPDY</sequence>
<dbReference type="Pfam" id="PF00753">
    <property type="entry name" value="Lactamase_B"/>
    <property type="match status" value="1"/>
</dbReference>
<keyword evidence="1" id="KW-0479">Metal-binding</keyword>
<dbReference type="InterPro" id="IPR001279">
    <property type="entry name" value="Metallo-B-lactamas"/>
</dbReference>
<dbReference type="GO" id="GO:0018741">
    <property type="term" value="F:linear primary-alkylsulfatase activity"/>
    <property type="evidence" value="ECO:0007669"/>
    <property type="project" value="InterPro"/>
</dbReference>
<gene>
    <name evidence="8" type="ORF">SAMN02745129_3717</name>
</gene>
<dbReference type="SUPFAM" id="SSF55718">
    <property type="entry name" value="SCP-like"/>
    <property type="match status" value="1"/>
</dbReference>
<evidence type="ECO:0000256" key="6">
    <source>
        <dbReference type="SAM" id="SignalP"/>
    </source>
</evidence>